<dbReference type="InterPro" id="IPR050546">
    <property type="entry name" value="Glycosyl_Hydrlase_16"/>
</dbReference>
<feature type="compositionally biased region" description="Low complexity" evidence="2">
    <location>
        <begin position="21"/>
        <end position="34"/>
    </location>
</feature>
<keyword evidence="3" id="KW-0812">Transmembrane</keyword>
<sequence length="503" mass="55077">MSIPNPFADPTSPRVSFNPTPSLIAASSSPSLSANGDLNEKTSLESTDAPGPGKRMKSTALPPAAPYAAVDKPWTKKPNPRARISYWLTWCLLFVGLALGALQSYLTYRNVRIDRQPLCLVFEDDFNEGDDANVFGSGTTPGRFMREVDLSGFGNGEFEMTTGSSNNSFLEGGNVYLVPTLTEGWPFVDGTTYNATDCTFNLTSPGGGYNIGGANKDGTGAGAQFDWNGYFAACSRTSNSTTGTTINPVQSARLSTLLSARGGNESLLTKGSIRYGKVEVRAKMPVGDWLWPAIWMLPVDSTYGPWPASGEIDMVESRGNGIAYTYRGANYVQGALNWGPSPALNGVGKSYSWWSSKRTPFSSDFHTYSLEWTDQWLRISVDTRLHTLLDLQFNEPFWTRGQFPQTVTGTDGRPAALQDPWLNGTNATPFDQDFYLILNVAVGGTNGWFPDDQGNKPWLNTAGNPPVDFMNGKGQWLPTWPQNIEDRAMVVDYVRMWKHCSDP</sequence>
<dbReference type="GO" id="GO:0004553">
    <property type="term" value="F:hydrolase activity, hydrolyzing O-glycosyl compounds"/>
    <property type="evidence" value="ECO:0007669"/>
    <property type="project" value="InterPro"/>
</dbReference>
<organism evidence="5 6">
    <name type="scientific">Mycena maculata</name>
    <dbReference type="NCBI Taxonomy" id="230809"/>
    <lineage>
        <taxon>Eukaryota</taxon>
        <taxon>Fungi</taxon>
        <taxon>Dikarya</taxon>
        <taxon>Basidiomycota</taxon>
        <taxon>Agaricomycotina</taxon>
        <taxon>Agaricomycetes</taxon>
        <taxon>Agaricomycetidae</taxon>
        <taxon>Agaricales</taxon>
        <taxon>Marasmiineae</taxon>
        <taxon>Mycenaceae</taxon>
        <taxon>Mycena</taxon>
    </lineage>
</organism>
<keyword evidence="3" id="KW-1133">Transmembrane helix</keyword>
<dbReference type="GO" id="GO:0005975">
    <property type="term" value="P:carbohydrate metabolic process"/>
    <property type="evidence" value="ECO:0007669"/>
    <property type="project" value="InterPro"/>
</dbReference>
<evidence type="ECO:0000256" key="2">
    <source>
        <dbReference type="SAM" id="MobiDB-lite"/>
    </source>
</evidence>
<evidence type="ECO:0000313" key="6">
    <source>
        <dbReference type="Proteomes" id="UP001215280"/>
    </source>
</evidence>
<proteinExistence type="inferred from homology"/>
<comment type="similarity">
    <text evidence="1">Belongs to the glycosyl hydrolase 16 family.</text>
</comment>
<evidence type="ECO:0000313" key="5">
    <source>
        <dbReference type="EMBL" id="KAJ7723832.1"/>
    </source>
</evidence>
<dbReference type="Gene3D" id="2.60.120.200">
    <property type="match status" value="1"/>
</dbReference>
<evidence type="ECO:0000256" key="3">
    <source>
        <dbReference type="SAM" id="Phobius"/>
    </source>
</evidence>
<reference evidence="5" key="1">
    <citation type="submission" date="2023-03" db="EMBL/GenBank/DDBJ databases">
        <title>Massive genome expansion in bonnet fungi (Mycena s.s.) driven by repeated elements and novel gene families across ecological guilds.</title>
        <authorList>
            <consortium name="Lawrence Berkeley National Laboratory"/>
            <person name="Harder C.B."/>
            <person name="Miyauchi S."/>
            <person name="Viragh M."/>
            <person name="Kuo A."/>
            <person name="Thoen E."/>
            <person name="Andreopoulos B."/>
            <person name="Lu D."/>
            <person name="Skrede I."/>
            <person name="Drula E."/>
            <person name="Henrissat B."/>
            <person name="Morin E."/>
            <person name="Kohler A."/>
            <person name="Barry K."/>
            <person name="LaButti K."/>
            <person name="Morin E."/>
            <person name="Salamov A."/>
            <person name="Lipzen A."/>
            <person name="Mereny Z."/>
            <person name="Hegedus B."/>
            <person name="Baldrian P."/>
            <person name="Stursova M."/>
            <person name="Weitz H."/>
            <person name="Taylor A."/>
            <person name="Grigoriev I.V."/>
            <person name="Nagy L.G."/>
            <person name="Martin F."/>
            <person name="Kauserud H."/>
        </authorList>
    </citation>
    <scope>NUCLEOTIDE SEQUENCE</scope>
    <source>
        <strain evidence="5">CBHHK188m</strain>
    </source>
</reference>
<accession>A0AAD7HM07</accession>
<comment type="caution">
    <text evidence="5">The sequence shown here is derived from an EMBL/GenBank/DDBJ whole genome shotgun (WGS) entry which is preliminary data.</text>
</comment>
<dbReference type="PANTHER" id="PTHR10963">
    <property type="entry name" value="GLYCOSYL HYDROLASE-RELATED"/>
    <property type="match status" value="1"/>
</dbReference>
<dbReference type="PANTHER" id="PTHR10963:SF55">
    <property type="entry name" value="GLYCOSIDE HYDROLASE FAMILY 16 PROTEIN"/>
    <property type="match status" value="1"/>
</dbReference>
<dbReference type="EMBL" id="JARJLG010000243">
    <property type="protein sequence ID" value="KAJ7723832.1"/>
    <property type="molecule type" value="Genomic_DNA"/>
</dbReference>
<dbReference type="InterPro" id="IPR013320">
    <property type="entry name" value="ConA-like_dom_sf"/>
</dbReference>
<feature type="region of interest" description="Disordered" evidence="2">
    <location>
        <begin position="1"/>
        <end position="60"/>
    </location>
</feature>
<dbReference type="Proteomes" id="UP001215280">
    <property type="component" value="Unassembled WGS sequence"/>
</dbReference>
<dbReference type="InterPro" id="IPR000757">
    <property type="entry name" value="Beta-glucanase-like"/>
</dbReference>
<gene>
    <name evidence="5" type="ORF">DFH07DRAFT_759341</name>
</gene>
<protein>
    <submittedName>
        <fullName evidence="5">Glycoside hydrolase family 16 protein</fullName>
    </submittedName>
</protein>
<dbReference type="PROSITE" id="PS51762">
    <property type="entry name" value="GH16_2"/>
    <property type="match status" value="1"/>
</dbReference>
<evidence type="ECO:0000259" key="4">
    <source>
        <dbReference type="PROSITE" id="PS51762"/>
    </source>
</evidence>
<keyword evidence="3" id="KW-0472">Membrane</keyword>
<feature type="domain" description="GH16" evidence="4">
    <location>
        <begin position="72"/>
        <end position="502"/>
    </location>
</feature>
<keyword evidence="6" id="KW-1185">Reference proteome</keyword>
<dbReference type="Pfam" id="PF00722">
    <property type="entry name" value="Glyco_hydro_16"/>
    <property type="match status" value="1"/>
</dbReference>
<dbReference type="SUPFAM" id="SSF49899">
    <property type="entry name" value="Concanavalin A-like lectins/glucanases"/>
    <property type="match status" value="1"/>
</dbReference>
<feature type="transmembrane region" description="Helical" evidence="3">
    <location>
        <begin position="84"/>
        <end position="106"/>
    </location>
</feature>
<keyword evidence="5" id="KW-0378">Hydrolase</keyword>
<evidence type="ECO:0000256" key="1">
    <source>
        <dbReference type="ARBA" id="ARBA00006865"/>
    </source>
</evidence>
<name>A0AAD7HM07_9AGAR</name>
<dbReference type="AlphaFoldDB" id="A0AAD7HM07"/>